<sequence>MEYEYNKNNNNFNKKHILDVEWLYFFENKEIILFEIKRLDIEPKASKSDKYFWLIFYKEISDIIRLSFVSASTTPIDQKRDFAEGELVFDESKAIFKTPQKTHSLKRSSPKISEDLALNIRNNIFNQN</sequence>
<reference evidence="1 2" key="1">
    <citation type="journal article" date="2016" name="Int. J. Syst. Evol. Microbiol.">
        <title>Paraphotobacterium marinum gen. nov., sp. nov., a member of the family Vibrionaceae, isolated from surface seawater.</title>
        <authorList>
            <person name="Huang Z."/>
            <person name="Dong C."/>
            <person name="Shao Z."/>
        </authorList>
    </citation>
    <scope>NUCLEOTIDE SEQUENCE [LARGE SCALE GENOMIC DNA]</scope>
    <source>
        <strain evidence="1 2">NSCS20N07D</strain>
    </source>
</reference>
<gene>
    <name evidence="1" type="ORF">CF386_07105</name>
</gene>
<keyword evidence="2" id="KW-1185">Reference proteome</keyword>
<organism evidence="1 2">
    <name type="scientific">Paraphotobacterium marinum</name>
    <dbReference type="NCBI Taxonomy" id="1755811"/>
    <lineage>
        <taxon>Bacteria</taxon>
        <taxon>Pseudomonadati</taxon>
        <taxon>Pseudomonadota</taxon>
        <taxon>Gammaproteobacteria</taxon>
        <taxon>Vibrionales</taxon>
        <taxon>Vibrionaceae</taxon>
        <taxon>Paraphotobacterium</taxon>
    </lineage>
</organism>
<accession>A0A220VEK8</accession>
<evidence type="ECO:0000313" key="1">
    <source>
        <dbReference type="EMBL" id="ASK78779.1"/>
    </source>
</evidence>
<protein>
    <submittedName>
        <fullName evidence="1">Uncharacterized protein</fullName>
    </submittedName>
</protein>
<dbReference type="EMBL" id="CP022355">
    <property type="protein sequence ID" value="ASK78779.1"/>
    <property type="molecule type" value="Genomic_DNA"/>
</dbReference>
<dbReference type="KEGG" id="pmai:CF386_07105"/>
<dbReference type="AlphaFoldDB" id="A0A220VEK8"/>
<dbReference type="Proteomes" id="UP000242175">
    <property type="component" value="Chromosome large"/>
</dbReference>
<dbReference type="OrthoDB" id="997000at2"/>
<name>A0A220VEK8_9GAMM</name>
<dbReference type="RefSeq" id="WP_089073687.1">
    <property type="nucleotide sequence ID" value="NZ_CBCSAM010000001.1"/>
</dbReference>
<proteinExistence type="predicted"/>
<evidence type="ECO:0000313" key="2">
    <source>
        <dbReference type="Proteomes" id="UP000242175"/>
    </source>
</evidence>